<accession>A0A0A8LDR7</accession>
<dbReference type="Pfam" id="PF02518">
    <property type="entry name" value="HATPase_c"/>
    <property type="match status" value="1"/>
</dbReference>
<dbReference type="GO" id="GO:0005759">
    <property type="term" value="C:mitochondrial matrix"/>
    <property type="evidence" value="ECO:0007669"/>
    <property type="project" value="UniProtKB-SubCell"/>
</dbReference>
<dbReference type="Pfam" id="PF10436">
    <property type="entry name" value="BCDHK_Adom3"/>
    <property type="match status" value="1"/>
</dbReference>
<keyword evidence="4 8" id="KW-0418">Kinase</keyword>
<evidence type="ECO:0000256" key="5">
    <source>
        <dbReference type="ARBA" id="ARBA00022840"/>
    </source>
</evidence>
<protein>
    <recommendedName>
        <fullName evidence="8">Protein-serine/threonine kinase</fullName>
        <ecNumber evidence="8">2.7.11.-</ecNumber>
    </recommendedName>
</protein>
<evidence type="ECO:0000256" key="7">
    <source>
        <dbReference type="ARBA" id="ARBA00048201"/>
    </source>
</evidence>
<evidence type="ECO:0000256" key="4">
    <source>
        <dbReference type="ARBA" id="ARBA00022777"/>
    </source>
</evidence>
<dbReference type="GO" id="GO:0005524">
    <property type="term" value="F:ATP binding"/>
    <property type="evidence" value="ECO:0007669"/>
    <property type="project" value="UniProtKB-UniRule"/>
</dbReference>
<dbReference type="InterPro" id="IPR005467">
    <property type="entry name" value="His_kinase_dom"/>
</dbReference>
<dbReference type="OrthoDB" id="241648at2759"/>
<dbReference type="PROSITE" id="PS50109">
    <property type="entry name" value="HIS_KIN"/>
    <property type="match status" value="1"/>
</dbReference>
<sequence>MSIKFPSSLLSRIWQYSETPQTSVSLRQMCQFGSHPTPGLMFKASCFLLNELLVRLAHRIKELEALPRGLNKVEEVITVRDWYTQSFQDLYSFSHKESQKHSAIYQSLFHGSKSANVDHLASLLFTEEEIKSKLHTQNNNQNQHYKHKKFVDDGIIMKIPGPASSHPSQHTNLNGRVPLPQKYFSPLPSGTVSDWNKSQDFYQFWPADLLLFNRNFYNVLQTIKERHDATVITLAKGVLKWKKTHQQNVVDDSIQTFLDRFYLSRIGIRMLIGQQLALLESARQPQQGPIDEEDENWVGIICTKTNITQLSKTAIDNARHVCAEHYGLYEAPKVHLLTFPLNYHPSTEEKSGCPNESPDIEFMYVPGHLIHMLFETLKNALRATVEKAIEKNPSVDKYDLKFPEVKVIITEGTEDLTVKISDEGGGIARSNLPLVWTYLYTTMPENEQIGLIDEEMSQNFRIPMAGYGYGLALSRLYARYFGGDLKLMSMEGFGTDVYLHLNRLSTSSEPLQ</sequence>
<name>A0A0A8LDR7_9SACH</name>
<dbReference type="GO" id="GO:0010906">
    <property type="term" value="P:regulation of glucose metabolic process"/>
    <property type="evidence" value="ECO:0007669"/>
    <property type="project" value="TreeGrafter"/>
</dbReference>
<keyword evidence="2 8" id="KW-0808">Transferase</keyword>
<reference evidence="10 11" key="1">
    <citation type="submission" date="2014-03" db="EMBL/GenBank/DDBJ databases">
        <title>The genome of Kluyveromyces dobzhanskii.</title>
        <authorList>
            <person name="Nystedt B."/>
            <person name="Astrom S."/>
        </authorList>
    </citation>
    <scope>NUCLEOTIDE SEQUENCE [LARGE SCALE GENOMIC DNA]</scope>
    <source>
        <strain evidence="10 11">CBS 2104</strain>
    </source>
</reference>
<dbReference type="Gene3D" id="3.30.565.10">
    <property type="entry name" value="Histidine kinase-like ATPase, C-terminal domain"/>
    <property type="match status" value="1"/>
</dbReference>
<dbReference type="SMART" id="SM00387">
    <property type="entry name" value="HATPase_c"/>
    <property type="match status" value="1"/>
</dbReference>
<evidence type="ECO:0000256" key="6">
    <source>
        <dbReference type="ARBA" id="ARBA00023128"/>
    </source>
</evidence>
<dbReference type="AlphaFoldDB" id="A0A0A8LDR7"/>
<proteinExistence type="inferred from homology"/>
<organism evidence="10 11">
    <name type="scientific">Kluyveromyces dobzhanskii CBS 2104</name>
    <dbReference type="NCBI Taxonomy" id="1427455"/>
    <lineage>
        <taxon>Eukaryota</taxon>
        <taxon>Fungi</taxon>
        <taxon>Dikarya</taxon>
        <taxon>Ascomycota</taxon>
        <taxon>Saccharomycotina</taxon>
        <taxon>Saccharomycetes</taxon>
        <taxon>Saccharomycetales</taxon>
        <taxon>Saccharomycetaceae</taxon>
        <taxon>Kluyveromyces</taxon>
    </lineage>
</organism>
<dbReference type="SUPFAM" id="SSF69012">
    <property type="entry name" value="alpha-ketoacid dehydrogenase kinase, N-terminal domain"/>
    <property type="match status" value="1"/>
</dbReference>
<comment type="subcellular location">
    <subcellularLocation>
        <location evidence="8">Mitochondrion matrix</location>
    </subcellularLocation>
</comment>
<dbReference type="EC" id="2.7.11.-" evidence="8"/>
<dbReference type="Gene3D" id="1.20.140.20">
    <property type="entry name" value="Alpha-ketoacid/pyruvate dehydrogenase kinase, N-terminal domain"/>
    <property type="match status" value="2"/>
</dbReference>
<evidence type="ECO:0000256" key="1">
    <source>
        <dbReference type="ARBA" id="ARBA00006155"/>
    </source>
</evidence>
<comment type="similarity">
    <text evidence="1 8">Belongs to the PDK/BCKDK protein kinase family.</text>
</comment>
<evidence type="ECO:0000256" key="2">
    <source>
        <dbReference type="ARBA" id="ARBA00022679"/>
    </source>
</evidence>
<keyword evidence="11" id="KW-1185">Reference proteome</keyword>
<comment type="caution">
    <text evidence="10">The sequence shown here is derived from an EMBL/GenBank/DDBJ whole genome shotgun (WGS) entry which is preliminary data.</text>
</comment>
<feature type="domain" description="Histidine kinase" evidence="9">
    <location>
        <begin position="369"/>
        <end position="505"/>
    </location>
</feature>
<dbReference type="InterPro" id="IPR018955">
    <property type="entry name" value="BCDHK/PDK_N"/>
</dbReference>
<gene>
    <name evidence="10" type="ORF">KLDO_g4782A</name>
</gene>
<dbReference type="PANTHER" id="PTHR11947:SF3">
    <property type="entry name" value="[PYRUVATE DEHYDROGENASE (ACETYL-TRANSFERRING)] KINASE, MITOCHONDRIAL"/>
    <property type="match status" value="1"/>
</dbReference>
<dbReference type="InterPro" id="IPR039028">
    <property type="entry name" value="BCKD/PDK"/>
</dbReference>
<evidence type="ECO:0000313" key="11">
    <source>
        <dbReference type="Proteomes" id="UP000031516"/>
    </source>
</evidence>
<comment type="catalytic activity">
    <reaction evidence="7">
        <text>L-seryl-[pyruvate dehydrogenase E1 alpha subunit] + ATP = O-phospho-L-seryl-[pyruvate dehydrogenase E1 alpha subunit] + ADP + H(+)</text>
        <dbReference type="Rhea" id="RHEA:23052"/>
        <dbReference type="Rhea" id="RHEA-COMP:13689"/>
        <dbReference type="Rhea" id="RHEA-COMP:13690"/>
        <dbReference type="ChEBI" id="CHEBI:15378"/>
        <dbReference type="ChEBI" id="CHEBI:29999"/>
        <dbReference type="ChEBI" id="CHEBI:30616"/>
        <dbReference type="ChEBI" id="CHEBI:83421"/>
        <dbReference type="ChEBI" id="CHEBI:456216"/>
        <dbReference type="EC" id="2.7.11.2"/>
    </reaction>
</comment>
<keyword evidence="3 8" id="KW-0547">Nucleotide-binding</keyword>
<dbReference type="CDD" id="cd16929">
    <property type="entry name" value="HATPase_PDK-like"/>
    <property type="match status" value="1"/>
</dbReference>
<dbReference type="GO" id="GO:0004740">
    <property type="term" value="F:pyruvate dehydrogenase (acetyl-transferring) kinase activity"/>
    <property type="evidence" value="ECO:0007669"/>
    <property type="project" value="UniProtKB-EC"/>
</dbReference>
<dbReference type="PANTHER" id="PTHR11947">
    <property type="entry name" value="PYRUVATE DEHYDROGENASE KINASE"/>
    <property type="match status" value="1"/>
</dbReference>
<evidence type="ECO:0000256" key="3">
    <source>
        <dbReference type="ARBA" id="ARBA00022741"/>
    </source>
</evidence>
<keyword evidence="5 8" id="KW-0067">ATP-binding</keyword>
<dbReference type="InterPro" id="IPR036784">
    <property type="entry name" value="AK/P_DHK_N_sf"/>
</dbReference>
<dbReference type="InterPro" id="IPR036890">
    <property type="entry name" value="HATPase_C_sf"/>
</dbReference>
<evidence type="ECO:0000259" key="9">
    <source>
        <dbReference type="PROSITE" id="PS50109"/>
    </source>
</evidence>
<dbReference type="EMBL" id="CCBQ010000047">
    <property type="protein sequence ID" value="CDO96584.1"/>
    <property type="molecule type" value="Genomic_DNA"/>
</dbReference>
<evidence type="ECO:0000313" key="10">
    <source>
        <dbReference type="EMBL" id="CDO96584.1"/>
    </source>
</evidence>
<dbReference type="Proteomes" id="UP000031516">
    <property type="component" value="Unassembled WGS sequence"/>
</dbReference>
<evidence type="ECO:0000256" key="8">
    <source>
        <dbReference type="RuleBase" id="RU366032"/>
    </source>
</evidence>
<dbReference type="SUPFAM" id="SSF55874">
    <property type="entry name" value="ATPase domain of HSP90 chaperone/DNA topoisomerase II/histidine kinase"/>
    <property type="match status" value="1"/>
</dbReference>
<dbReference type="InterPro" id="IPR003594">
    <property type="entry name" value="HATPase_dom"/>
</dbReference>
<keyword evidence="6 8" id="KW-0496">Mitochondrion</keyword>